<evidence type="ECO:0000256" key="5">
    <source>
        <dbReference type="SAM" id="MobiDB-lite"/>
    </source>
</evidence>
<dbReference type="Proteomes" id="UP001596174">
    <property type="component" value="Unassembled WGS sequence"/>
</dbReference>
<dbReference type="Gene3D" id="2.60.40.1180">
    <property type="entry name" value="Golgi alpha-mannosidase II"/>
    <property type="match status" value="1"/>
</dbReference>
<dbReference type="Pfam" id="PF00150">
    <property type="entry name" value="Cellulase"/>
    <property type="match status" value="1"/>
</dbReference>
<accession>A0ABW1G916</accession>
<sequence length="402" mass="43399">MATTWARLEPRPGRYDAAAEARLERVLGWADRYGLRVVVDFHQDVYGPQFSTPRGSGDDGAPAWATRDDGLPFTPDPSDWFAGYFQPAVQRAFQHLYDDPDLRAAQAAFYAHVARELRGHRSLLGYDLFNEPSGPIDGDPTDPAAQAAASAALEEGRLAGMYRRLIAAVRSQDRDAWLFVEPTVLVGEGVPTRLPGFTDPRPGEPRIGYAPHFYDTAVEAGQDWDPADRFVENYTAAITAYPRQHGMPVLVGEWGPPNADRPGNAELISRQVAAMQGFAAGWTLWYWGRGTGGYTPLDPSGTPHPGDAPVFAPYAAAVSGTVRSERYDPATRRYTLLLGVGTGVAAPTRVVLPPSVYGSGVRVSVSGARVLRLLPPTGGRHGELWLSPVVAGGESALVLRPA</sequence>
<evidence type="ECO:0000256" key="4">
    <source>
        <dbReference type="RuleBase" id="RU361153"/>
    </source>
</evidence>
<dbReference type="PANTHER" id="PTHR31308">
    <property type="match status" value="1"/>
</dbReference>
<dbReference type="InterPro" id="IPR041036">
    <property type="entry name" value="GH5_C"/>
</dbReference>
<dbReference type="InterPro" id="IPR013780">
    <property type="entry name" value="Glyco_hydro_b"/>
</dbReference>
<dbReference type="PANTHER" id="PTHR31308:SF3">
    <property type="entry name" value="ENDOGLYCOCERAMIDASE"/>
    <property type="match status" value="1"/>
</dbReference>
<evidence type="ECO:0000256" key="3">
    <source>
        <dbReference type="ARBA" id="ARBA00023295"/>
    </source>
</evidence>
<proteinExistence type="inferred from homology"/>
<evidence type="ECO:0000256" key="2">
    <source>
        <dbReference type="ARBA" id="ARBA00022801"/>
    </source>
</evidence>
<evidence type="ECO:0000259" key="7">
    <source>
        <dbReference type="Pfam" id="PF18564"/>
    </source>
</evidence>
<feature type="region of interest" description="Disordered" evidence="5">
    <location>
        <begin position="49"/>
        <end position="69"/>
    </location>
</feature>
<comment type="caution">
    <text evidence="8">The sequence shown here is derived from an EMBL/GenBank/DDBJ whole genome shotgun (WGS) entry which is preliminary data.</text>
</comment>
<organism evidence="8 9">
    <name type="scientific">Streptacidiphilus monticola</name>
    <dbReference type="NCBI Taxonomy" id="2161674"/>
    <lineage>
        <taxon>Bacteria</taxon>
        <taxon>Bacillati</taxon>
        <taxon>Actinomycetota</taxon>
        <taxon>Actinomycetes</taxon>
        <taxon>Kitasatosporales</taxon>
        <taxon>Streptomycetaceae</taxon>
        <taxon>Streptacidiphilus</taxon>
    </lineage>
</organism>
<evidence type="ECO:0000313" key="8">
    <source>
        <dbReference type="EMBL" id="MFC5911221.1"/>
    </source>
</evidence>
<evidence type="ECO:0000313" key="9">
    <source>
        <dbReference type="Proteomes" id="UP001596174"/>
    </source>
</evidence>
<keyword evidence="2 4" id="KW-0378">Hydrolase</keyword>
<keyword evidence="9" id="KW-1185">Reference proteome</keyword>
<feature type="domain" description="Glycoside hydrolase family 5" evidence="6">
    <location>
        <begin position="2"/>
        <end position="288"/>
    </location>
</feature>
<evidence type="ECO:0000259" key="6">
    <source>
        <dbReference type="Pfam" id="PF00150"/>
    </source>
</evidence>
<keyword evidence="3 4" id="KW-0326">Glycosidase</keyword>
<gene>
    <name evidence="8" type="ORF">ACFP3V_28955</name>
</gene>
<dbReference type="RefSeq" id="WP_380589793.1">
    <property type="nucleotide sequence ID" value="NZ_JBHSQJ010000150.1"/>
</dbReference>
<dbReference type="InterPro" id="IPR018087">
    <property type="entry name" value="Glyco_hydro_5_CS"/>
</dbReference>
<dbReference type="InterPro" id="IPR017853">
    <property type="entry name" value="GH"/>
</dbReference>
<dbReference type="PROSITE" id="PS00659">
    <property type="entry name" value="GLYCOSYL_HYDROL_F5"/>
    <property type="match status" value="1"/>
</dbReference>
<feature type="domain" description="Glycoside hydrolase family 5 C-terminal" evidence="7">
    <location>
        <begin position="313"/>
        <end position="369"/>
    </location>
</feature>
<dbReference type="InterPro" id="IPR001547">
    <property type="entry name" value="Glyco_hydro_5"/>
</dbReference>
<dbReference type="EMBL" id="JBHSQJ010000150">
    <property type="protein sequence ID" value="MFC5911221.1"/>
    <property type="molecule type" value="Genomic_DNA"/>
</dbReference>
<reference evidence="9" key="1">
    <citation type="journal article" date="2019" name="Int. J. Syst. Evol. Microbiol.">
        <title>The Global Catalogue of Microorganisms (GCM) 10K type strain sequencing project: providing services to taxonomists for standard genome sequencing and annotation.</title>
        <authorList>
            <consortium name="The Broad Institute Genomics Platform"/>
            <consortium name="The Broad Institute Genome Sequencing Center for Infectious Disease"/>
            <person name="Wu L."/>
            <person name="Ma J."/>
        </authorList>
    </citation>
    <scope>NUCLEOTIDE SEQUENCE [LARGE SCALE GENOMIC DNA]</scope>
    <source>
        <strain evidence="9">JCM 4816</strain>
    </source>
</reference>
<name>A0ABW1G916_9ACTN</name>
<evidence type="ECO:0000256" key="1">
    <source>
        <dbReference type="ARBA" id="ARBA00005641"/>
    </source>
</evidence>
<dbReference type="Pfam" id="PF18564">
    <property type="entry name" value="Glyco_hydro_5_C"/>
    <property type="match status" value="1"/>
</dbReference>
<dbReference type="Gene3D" id="3.20.20.80">
    <property type="entry name" value="Glycosidases"/>
    <property type="match status" value="1"/>
</dbReference>
<protein>
    <submittedName>
        <fullName evidence="8">Cellulase family glycosylhydrolase</fullName>
    </submittedName>
</protein>
<dbReference type="InterPro" id="IPR052066">
    <property type="entry name" value="Glycosphingolipid_Hydrolases"/>
</dbReference>
<dbReference type="SUPFAM" id="SSF51445">
    <property type="entry name" value="(Trans)glycosidases"/>
    <property type="match status" value="1"/>
</dbReference>
<comment type="similarity">
    <text evidence="1 4">Belongs to the glycosyl hydrolase 5 (cellulase A) family.</text>
</comment>